<protein>
    <submittedName>
        <fullName evidence="2">Glucuronosyltransferase</fullName>
    </submittedName>
</protein>
<organism evidence="1 2">
    <name type="scientific">Heterorhabditis bacteriophora</name>
    <name type="common">Entomopathogenic nematode worm</name>
    <dbReference type="NCBI Taxonomy" id="37862"/>
    <lineage>
        <taxon>Eukaryota</taxon>
        <taxon>Metazoa</taxon>
        <taxon>Ecdysozoa</taxon>
        <taxon>Nematoda</taxon>
        <taxon>Chromadorea</taxon>
        <taxon>Rhabditida</taxon>
        <taxon>Rhabditina</taxon>
        <taxon>Rhabditomorpha</taxon>
        <taxon>Strongyloidea</taxon>
        <taxon>Heterorhabditidae</taxon>
        <taxon>Heterorhabditis</taxon>
    </lineage>
</organism>
<evidence type="ECO:0000313" key="1">
    <source>
        <dbReference type="Proteomes" id="UP000095283"/>
    </source>
</evidence>
<reference evidence="2" key="1">
    <citation type="submission" date="2016-11" db="UniProtKB">
        <authorList>
            <consortium name="WormBaseParasite"/>
        </authorList>
    </citation>
    <scope>IDENTIFICATION</scope>
</reference>
<dbReference type="Proteomes" id="UP000095283">
    <property type="component" value="Unplaced"/>
</dbReference>
<dbReference type="AlphaFoldDB" id="A0A1I7XKL3"/>
<name>A0A1I7XKL3_HETBA</name>
<accession>A0A1I7XKL3</accession>
<dbReference type="SUPFAM" id="SSF53756">
    <property type="entry name" value="UDP-Glycosyltransferase/glycogen phosphorylase"/>
    <property type="match status" value="1"/>
</dbReference>
<evidence type="ECO:0000313" key="2">
    <source>
        <dbReference type="WBParaSite" id="Hba_17854"/>
    </source>
</evidence>
<keyword evidence="1" id="KW-1185">Reference proteome</keyword>
<dbReference type="WBParaSite" id="Hba_17854">
    <property type="protein sequence ID" value="Hba_17854"/>
    <property type="gene ID" value="Hba_17854"/>
</dbReference>
<proteinExistence type="predicted"/>
<sequence>MLSVIFYLLTAAEGLRILQIVPGFTNSHVLFNYRLADTLRALGHDVSLWTQMEMEMMDSSNNRLPSGVHEHRIDIKFNNKLKTEGLKACLY</sequence>